<dbReference type="HOGENOM" id="CLU_1834245_0_0_9"/>
<keyword evidence="1" id="KW-1133">Transmembrane helix</keyword>
<evidence type="ECO:0008006" key="4">
    <source>
        <dbReference type="Google" id="ProtNLM"/>
    </source>
</evidence>
<dbReference type="Proteomes" id="UP000001626">
    <property type="component" value="Chromosome"/>
</dbReference>
<reference evidence="2 3" key="1">
    <citation type="submission" date="2010-08" db="EMBL/GenBank/DDBJ databases">
        <title>Complete sequence of Thermoanaerobacterium thermosaccharolyticum DSM 571.</title>
        <authorList>
            <consortium name="US DOE Joint Genome Institute"/>
            <person name="Lucas S."/>
            <person name="Copeland A."/>
            <person name="Lapidus A."/>
            <person name="Cheng J.-F."/>
            <person name="Bruce D."/>
            <person name="Goodwin L."/>
            <person name="Pitluck S."/>
            <person name="Teshima H."/>
            <person name="Detter J.C."/>
            <person name="Han C."/>
            <person name="Tapia R."/>
            <person name="Land M."/>
            <person name="Hauser L."/>
            <person name="Chang Y.-J."/>
            <person name="Jeffries C."/>
            <person name="Kyrpides N."/>
            <person name="Ivanova N."/>
            <person name="Mikhailova N."/>
            <person name="Hemme C.L."/>
            <person name="Woyke T."/>
        </authorList>
    </citation>
    <scope>NUCLEOTIDE SEQUENCE [LARGE SCALE GENOMIC DNA]</scope>
    <source>
        <strain evidence="3">ATCC 7956 / DSM 571 / NCIMB 9385 / NCA 3814 / NCTC 13789 / WDCM 00135 / 2032</strain>
    </source>
</reference>
<dbReference type="AlphaFoldDB" id="D9TS77"/>
<feature type="transmembrane region" description="Helical" evidence="1">
    <location>
        <begin position="7"/>
        <end position="28"/>
    </location>
</feature>
<dbReference type="PROSITE" id="PS51257">
    <property type="entry name" value="PROKAR_LIPOPROTEIN"/>
    <property type="match status" value="1"/>
</dbReference>
<dbReference type="GeneID" id="93865146"/>
<keyword evidence="1" id="KW-0472">Membrane</keyword>
<feature type="transmembrane region" description="Helical" evidence="1">
    <location>
        <begin position="40"/>
        <end position="59"/>
    </location>
</feature>
<gene>
    <name evidence="2" type="ordered locus">Tthe_2330</name>
</gene>
<proteinExistence type="predicted"/>
<dbReference type="KEGG" id="ttm:Tthe_2330"/>
<keyword evidence="1" id="KW-0812">Transmembrane</keyword>
<accession>D9TS77</accession>
<sequence length="140" mass="16587">MNKRLSKIFIAIMIIISIFMLSACTPQYPPDTSVNLKGANHYWLVFLTIFVPHYSELIIQPFNEDFVIPDEINVDIVINNKRLFTGRLRYIPDPKFKFGQYKVELKSDEFYKKYKNQKYTVIIKYDNKSSSVLLNQCEIY</sequence>
<evidence type="ECO:0000313" key="3">
    <source>
        <dbReference type="Proteomes" id="UP000001626"/>
    </source>
</evidence>
<dbReference type="RefSeq" id="WP_013298760.1">
    <property type="nucleotide sequence ID" value="NC_014410.1"/>
</dbReference>
<keyword evidence="3" id="KW-1185">Reference proteome</keyword>
<protein>
    <recommendedName>
        <fullName evidence="4">Lipoprotein</fullName>
    </recommendedName>
</protein>
<name>D9TS77_THETC</name>
<dbReference type="STRING" id="580327.Tthe_2330"/>
<evidence type="ECO:0000256" key="1">
    <source>
        <dbReference type="SAM" id="Phobius"/>
    </source>
</evidence>
<dbReference type="OrthoDB" id="1730240at2"/>
<dbReference type="EMBL" id="CP002171">
    <property type="protein sequence ID" value="ADL69800.1"/>
    <property type="molecule type" value="Genomic_DNA"/>
</dbReference>
<evidence type="ECO:0000313" key="2">
    <source>
        <dbReference type="EMBL" id="ADL69800.1"/>
    </source>
</evidence>
<organism evidence="2 3">
    <name type="scientific">Thermoanaerobacterium thermosaccharolyticum (strain ATCC 7956 / DSM 571 / NCIMB 9385 / NCA 3814 / NCTC 13789 / WDCM 00135 / 2032)</name>
    <name type="common">Clostridium thermosaccharolyticum</name>
    <dbReference type="NCBI Taxonomy" id="580327"/>
    <lineage>
        <taxon>Bacteria</taxon>
        <taxon>Bacillati</taxon>
        <taxon>Bacillota</taxon>
        <taxon>Clostridia</taxon>
        <taxon>Thermoanaerobacterales</taxon>
        <taxon>Thermoanaerobacteraceae</taxon>
        <taxon>Thermoanaerobacterium</taxon>
    </lineage>
</organism>